<evidence type="ECO:0000313" key="2">
    <source>
        <dbReference type="EMBL" id="EAL38982.3"/>
    </source>
</evidence>
<feature type="compositionally biased region" description="Polar residues" evidence="1">
    <location>
        <begin position="174"/>
        <end position="192"/>
    </location>
</feature>
<protein>
    <submittedName>
        <fullName evidence="2">AGAP008933-PA</fullName>
    </submittedName>
</protein>
<feature type="region of interest" description="Disordered" evidence="1">
    <location>
        <begin position="1"/>
        <end position="74"/>
    </location>
</feature>
<evidence type="ECO:0000256" key="1">
    <source>
        <dbReference type="SAM" id="MobiDB-lite"/>
    </source>
</evidence>
<dbReference type="EMBL" id="AAAB01008984">
    <property type="protein sequence ID" value="EAL38982.3"/>
    <property type="molecule type" value="Genomic_DNA"/>
</dbReference>
<organism evidence="2">
    <name type="scientific">Anopheles gambiae</name>
    <name type="common">African malaria mosquito</name>
    <dbReference type="NCBI Taxonomy" id="7165"/>
    <lineage>
        <taxon>Eukaryota</taxon>
        <taxon>Metazoa</taxon>
        <taxon>Ecdysozoa</taxon>
        <taxon>Arthropoda</taxon>
        <taxon>Hexapoda</taxon>
        <taxon>Insecta</taxon>
        <taxon>Pterygota</taxon>
        <taxon>Neoptera</taxon>
        <taxon>Endopterygota</taxon>
        <taxon>Diptera</taxon>
        <taxon>Nematocera</taxon>
        <taxon>Culicoidea</taxon>
        <taxon>Culicidae</taxon>
        <taxon>Anophelinae</taxon>
        <taxon>Anopheles</taxon>
    </lineage>
</organism>
<reference evidence="2" key="3">
    <citation type="journal article" date="2004" name="Trends Parasitol.">
        <title>The Anopheles gambiae genome: an update.</title>
        <authorList>
            <person name="Mongin E."/>
            <person name="Louis C."/>
            <person name="Holt R.A."/>
            <person name="Birney E."/>
            <person name="Collins F.H."/>
        </authorList>
    </citation>
    <scope>NUCLEOTIDE SEQUENCE</scope>
    <source>
        <strain evidence="2">PEST</strain>
    </source>
</reference>
<feature type="region of interest" description="Disordered" evidence="1">
    <location>
        <begin position="169"/>
        <end position="222"/>
    </location>
</feature>
<comment type="caution">
    <text evidence="2">The sequence shown here is derived from an EMBL/GenBank/DDBJ whole genome shotgun (WGS) entry which is preliminary data.</text>
</comment>
<sequence length="272" mass="28795">KKKKPTHPPANTPKISHRPYATRSDISVREMPIPPAGQPTRLPPDDSVQRAAVSTPARTGSTTIRRRVPASSPRWTPAAIASRTLPTAYSERPATIRTLPPWMTTTLTPARANRTGTTRMHAPAAARTISARTGTRSRTCASRDKFTPRVNASPAPSCRACVTSRIRPVPDGPTGTTRIGTPSVASTTSASGARSCRHLPAGAAKSSTGVAVSRRTDTPARRRARTMWMQPPARTASCATATSRSVRRVASLRIMIAGASSTSSASMASKVC</sequence>
<dbReference type="AlphaFoldDB" id="Q5TNK5"/>
<accession>Q5TNK5</accession>
<feature type="non-terminal residue" evidence="2">
    <location>
        <position position="1"/>
    </location>
</feature>
<reference evidence="2" key="4">
    <citation type="journal article" date="2007" name="Genome Biol.">
        <title>Update of the Anopheles gambiae PEST genome assembly.</title>
        <authorList>
            <person name="Sharakhova M.V."/>
            <person name="Hammond M.P."/>
            <person name="Lobo N.F."/>
            <person name="Krzywinski J."/>
            <person name="Unger M.F."/>
            <person name="Hillenmeyer M.E."/>
            <person name="Bruggner R.V."/>
            <person name="Birney E."/>
            <person name="Collins F.H."/>
        </authorList>
    </citation>
    <scope>NUCLEOTIDE SEQUENCE</scope>
    <source>
        <strain evidence="2">PEST</strain>
    </source>
</reference>
<reference evidence="2" key="1">
    <citation type="journal article" date="2002" name="Science">
        <title>The genome sequence of the malaria mosquito Anopheles gambiae.</title>
        <authorList>
            <person name="Holt R.A."/>
            <person name="Subramanian G.M."/>
            <person name="Halpern A."/>
            <person name="Sutton G.G."/>
            <person name="Charlab R."/>
            <person name="Nusskern D.R."/>
            <person name="Wincker P."/>
            <person name="Clark A.G."/>
            <person name="Ribeiro J.M."/>
            <person name="Wides R."/>
            <person name="Salzberg S.L."/>
            <person name="Loftus B."/>
            <person name="Yandell M."/>
            <person name="Majoros W.H."/>
            <person name="Rusch D.B."/>
            <person name="Lai Z."/>
            <person name="Kraft C.L."/>
            <person name="Abril J.F."/>
            <person name="Anthouard V."/>
            <person name="Arensburger P."/>
            <person name="Atkinson P.W."/>
            <person name="Baden H."/>
            <person name="de Berardinis V."/>
            <person name="Baldwin D."/>
            <person name="Benes V."/>
            <person name="Biedler J."/>
            <person name="Blass C."/>
            <person name="Bolanos R."/>
            <person name="Boscus D."/>
            <person name="Barnstead M."/>
            <person name="Cai S."/>
            <person name="Center A."/>
            <person name="Chaturverdi K."/>
            <person name="Christophides G.K."/>
            <person name="Chrystal M.A."/>
            <person name="Clamp M."/>
            <person name="Cravchik A."/>
            <person name="Curwen V."/>
            <person name="Dana A."/>
            <person name="Delcher A."/>
            <person name="Dew I."/>
            <person name="Evans C.A."/>
            <person name="Flanigan M."/>
            <person name="Grundschober-Freimoser A."/>
            <person name="Friedli L."/>
            <person name="Gu Z."/>
            <person name="Guan P."/>
            <person name="Guigo R."/>
            <person name="Hillenmeyer M.E."/>
            <person name="Hladun S.L."/>
            <person name="Hogan J.R."/>
            <person name="Hong Y.S."/>
            <person name="Hoover J."/>
            <person name="Jaillon O."/>
            <person name="Ke Z."/>
            <person name="Kodira C."/>
            <person name="Kokoza E."/>
            <person name="Koutsos A."/>
            <person name="Letunic I."/>
            <person name="Levitsky A."/>
            <person name="Liang Y."/>
            <person name="Lin J.J."/>
            <person name="Lobo N.F."/>
            <person name="Lopez J.R."/>
            <person name="Malek J.A."/>
            <person name="McIntosh T.C."/>
            <person name="Meister S."/>
            <person name="Miller J."/>
            <person name="Mobarry C."/>
            <person name="Mongin E."/>
            <person name="Murphy S.D."/>
            <person name="O'Brochta D.A."/>
            <person name="Pfannkoch C."/>
            <person name="Qi R."/>
            <person name="Regier M.A."/>
            <person name="Remington K."/>
            <person name="Shao H."/>
            <person name="Sharakhova M.V."/>
            <person name="Sitter C.D."/>
            <person name="Shetty J."/>
            <person name="Smith T.J."/>
            <person name="Strong R."/>
            <person name="Sun J."/>
            <person name="Thomasova D."/>
            <person name="Ton L.Q."/>
            <person name="Topalis P."/>
            <person name="Tu Z."/>
            <person name="Unger M.F."/>
            <person name="Walenz B."/>
            <person name="Wang A."/>
            <person name="Wang J."/>
            <person name="Wang M."/>
            <person name="Wang X."/>
            <person name="Woodford K.J."/>
            <person name="Wortman J.R."/>
            <person name="Wu M."/>
            <person name="Yao A."/>
            <person name="Zdobnov E.M."/>
            <person name="Zhang H."/>
            <person name="Zhao Q."/>
            <person name="Zhao S."/>
            <person name="Zhu S.C."/>
            <person name="Zhimulev I."/>
            <person name="Coluzzi M."/>
            <person name="della Torre A."/>
            <person name="Roth C.W."/>
            <person name="Louis C."/>
            <person name="Kalush F."/>
            <person name="Mural R.J."/>
            <person name="Myers E.W."/>
            <person name="Adams M.D."/>
            <person name="Smith H.O."/>
            <person name="Broder S."/>
            <person name="Gardner M.J."/>
            <person name="Fraser C.M."/>
            <person name="Birney E."/>
            <person name="Bork P."/>
            <person name="Brey P.T."/>
            <person name="Venter J.C."/>
            <person name="Weissenbach J."/>
            <person name="Kafatos F.C."/>
            <person name="Collins F.H."/>
            <person name="Hoffman S.L."/>
        </authorList>
    </citation>
    <scope>NUCLEOTIDE SEQUENCE [LARGE SCALE GENOMIC DNA]</scope>
    <source>
        <strain evidence="2">PEST</strain>
    </source>
</reference>
<proteinExistence type="predicted"/>
<reference evidence="2" key="2">
    <citation type="submission" date="2002-03" db="EMBL/GenBank/DDBJ databases">
        <authorList>
            <consortium name="The Anopheles Genome Sequencing Consortium"/>
        </authorList>
    </citation>
    <scope>NUCLEOTIDE SEQUENCE</scope>
    <source>
        <strain evidence="2">PEST</strain>
    </source>
</reference>
<name>Q5TNK5_ANOGA</name>
<feature type="region of interest" description="Disordered" evidence="1">
    <location>
        <begin position="116"/>
        <end position="140"/>
    </location>
</feature>
<reference evidence="2" key="5">
    <citation type="submission" date="2011-05" db="EMBL/GenBank/DDBJ databases">
        <authorList>
            <consortium name="VectorBase"/>
        </authorList>
    </citation>
    <scope>NUCLEOTIDE SEQUENCE</scope>
    <source>
        <strain evidence="2">PEST</strain>
    </source>
</reference>
<feature type="compositionally biased region" description="Polar residues" evidence="1">
    <location>
        <begin position="130"/>
        <end position="140"/>
    </location>
</feature>
<gene>
    <name evidence="2" type="ORF">AgaP_AGAP008933</name>
</gene>